<dbReference type="EMBL" id="JABWDY010016590">
    <property type="protein sequence ID" value="KAF5195992.1"/>
    <property type="molecule type" value="Genomic_DNA"/>
</dbReference>
<organism evidence="1 2">
    <name type="scientific">Thalictrum thalictroides</name>
    <name type="common">Rue-anemone</name>
    <name type="synonym">Anemone thalictroides</name>
    <dbReference type="NCBI Taxonomy" id="46969"/>
    <lineage>
        <taxon>Eukaryota</taxon>
        <taxon>Viridiplantae</taxon>
        <taxon>Streptophyta</taxon>
        <taxon>Embryophyta</taxon>
        <taxon>Tracheophyta</taxon>
        <taxon>Spermatophyta</taxon>
        <taxon>Magnoliopsida</taxon>
        <taxon>Ranunculales</taxon>
        <taxon>Ranunculaceae</taxon>
        <taxon>Thalictroideae</taxon>
        <taxon>Thalictrum</taxon>
    </lineage>
</organism>
<dbReference type="OrthoDB" id="1470711at2759"/>
<feature type="non-terminal residue" evidence="1">
    <location>
        <position position="1"/>
    </location>
</feature>
<evidence type="ECO:0000313" key="1">
    <source>
        <dbReference type="EMBL" id="KAF5195992.1"/>
    </source>
</evidence>
<comment type="caution">
    <text evidence="1">The sequence shown here is derived from an EMBL/GenBank/DDBJ whole genome shotgun (WGS) entry which is preliminary data.</text>
</comment>
<proteinExistence type="predicted"/>
<evidence type="ECO:0000313" key="2">
    <source>
        <dbReference type="Proteomes" id="UP000554482"/>
    </source>
</evidence>
<name>A0A7J6WIP1_THATH</name>
<dbReference type="Proteomes" id="UP000554482">
    <property type="component" value="Unassembled WGS sequence"/>
</dbReference>
<sequence>MCCQSKHGHIHLTSIANKMNQLSQGRKVLSTLDIISKLVIREQSISAVITSVANVLPH</sequence>
<gene>
    <name evidence="1" type="ORF">FRX31_014421</name>
</gene>
<reference evidence="1 2" key="1">
    <citation type="submission" date="2020-06" db="EMBL/GenBank/DDBJ databases">
        <title>Transcriptomic and genomic resources for Thalictrum thalictroides and T. hernandezii: Facilitating candidate gene discovery in an emerging model plant lineage.</title>
        <authorList>
            <person name="Arias T."/>
            <person name="Riano-Pachon D.M."/>
            <person name="Di Stilio V.S."/>
        </authorList>
    </citation>
    <scope>NUCLEOTIDE SEQUENCE [LARGE SCALE GENOMIC DNA]</scope>
    <source>
        <strain evidence="2">cv. WT478/WT964</strain>
        <tissue evidence="1">Leaves</tissue>
    </source>
</reference>
<protein>
    <submittedName>
        <fullName evidence="1">Uncharacterized protein</fullName>
    </submittedName>
</protein>
<accession>A0A7J6WIP1</accession>
<dbReference type="AlphaFoldDB" id="A0A7J6WIP1"/>
<keyword evidence="2" id="KW-1185">Reference proteome</keyword>